<protein>
    <submittedName>
        <fullName evidence="7">Glutamate synthase [NADPH] small chain</fullName>
        <ecNumber evidence="7">1.4.1.13</ecNumber>
    </submittedName>
</protein>
<dbReference type="Proteomes" id="UP000069205">
    <property type="component" value="Chromosome"/>
</dbReference>
<sequence>MGDPKGFMKYAREGPKRKPVELRVLDWKEMYEPISEDKLKIQGARCMDCGVPFCQGSTGCPVVNLIPEWNDLVYRGRWKDALKALHTTNNFPEFTGRLCPAPCEGACVLGINEDPVSIRIIEWNIIDRGFNEGLVEPVLPVRKTGKTVAIVGSGPAGMAAAQQLARAGHSVTLFEKADRIGGLLRYGIPDFKMEKWVIDRRLEQMKAEGVEFRTGVTVGKDITAEQLRSQFDAVGLTLGAEQARELPIPGRELKGVHLAMEYLTQQNKRTAGISVTDEPITAKGKRVVIIGGGDTGSDCLGTAHRQGCLEAHQFELLPEPPPQRAGSTPWPLWPMQLRTSHAHEEGCDRQWSISTTKFTGHNGHVTKLHANRVKFENGKFTAMPNTEFEMDVDLVLLAMGFTGPVKNGLLDSLGVKYDQRGAVAVDDNFMTNLDGIFAGGDTKRGASLIVWAIAEGRKMAAGIDKYLQAGKSARKSVS</sequence>
<dbReference type="SUPFAM" id="SSF46548">
    <property type="entry name" value="alpha-helical ferredoxin"/>
    <property type="match status" value="1"/>
</dbReference>
<dbReference type="KEGG" id="nmv:NITMOv2_3735"/>
<dbReference type="EC" id="1.4.1.13" evidence="7"/>
<evidence type="ECO:0000256" key="1">
    <source>
        <dbReference type="ARBA" id="ARBA00022605"/>
    </source>
</evidence>
<dbReference type="InterPro" id="IPR051394">
    <property type="entry name" value="Glutamate_Synthase"/>
</dbReference>
<dbReference type="InterPro" id="IPR006005">
    <property type="entry name" value="Glut_synth_ssu1"/>
</dbReference>
<dbReference type="PATRIC" id="fig|42253.5.peg.3685"/>
<dbReference type="AlphaFoldDB" id="A0A0K2GGQ9"/>
<dbReference type="GO" id="GO:0016639">
    <property type="term" value="F:oxidoreductase activity, acting on the CH-NH2 group of donors, NAD or NADP as acceptor"/>
    <property type="evidence" value="ECO:0007669"/>
    <property type="project" value="InterPro"/>
</dbReference>
<dbReference type="GO" id="GO:0051536">
    <property type="term" value="F:iron-sulfur cluster binding"/>
    <property type="evidence" value="ECO:0007669"/>
    <property type="project" value="InterPro"/>
</dbReference>
<evidence type="ECO:0000313" key="8">
    <source>
        <dbReference type="Proteomes" id="UP000069205"/>
    </source>
</evidence>
<dbReference type="SUPFAM" id="SSF51971">
    <property type="entry name" value="Nucleotide-binding domain"/>
    <property type="match status" value="2"/>
</dbReference>
<dbReference type="RefSeq" id="WP_053381028.1">
    <property type="nucleotide sequence ID" value="NZ_CP011801.1"/>
</dbReference>
<evidence type="ECO:0000256" key="4">
    <source>
        <dbReference type="ARBA" id="ARBA00029440"/>
    </source>
</evidence>
<dbReference type="STRING" id="42253.NITMOv2_3735"/>
<evidence type="ECO:0000256" key="2">
    <source>
        <dbReference type="ARBA" id="ARBA00023002"/>
    </source>
</evidence>
<organism evidence="7 8">
    <name type="scientific">Nitrospira moscoviensis</name>
    <dbReference type="NCBI Taxonomy" id="42253"/>
    <lineage>
        <taxon>Bacteria</taxon>
        <taxon>Pseudomonadati</taxon>
        <taxon>Nitrospirota</taxon>
        <taxon>Nitrospiria</taxon>
        <taxon>Nitrospirales</taxon>
        <taxon>Nitrospiraceae</taxon>
        <taxon>Nitrospira</taxon>
    </lineage>
</organism>
<evidence type="ECO:0000259" key="6">
    <source>
        <dbReference type="Pfam" id="PF14691"/>
    </source>
</evidence>
<gene>
    <name evidence="7" type="primary">gltD</name>
    <name evidence="7" type="ORF">NITMOv2_3735</name>
</gene>
<comment type="pathway">
    <text evidence="4">Amino-acid biosynthesis.</text>
</comment>
<dbReference type="OrthoDB" id="9803192at2"/>
<feature type="domain" description="Dihydroprymidine dehydrogenase" evidence="6">
    <location>
        <begin position="26"/>
        <end position="131"/>
    </location>
</feature>
<dbReference type="NCBIfam" id="TIGR01317">
    <property type="entry name" value="GOGAT_sm_gam"/>
    <property type="match status" value="1"/>
</dbReference>
<dbReference type="GO" id="GO:0006537">
    <property type="term" value="P:glutamate biosynthetic process"/>
    <property type="evidence" value="ECO:0007669"/>
    <property type="project" value="UniProtKB-KW"/>
</dbReference>
<keyword evidence="8" id="KW-1185">Reference proteome</keyword>
<keyword evidence="2 7" id="KW-0560">Oxidoreductase</keyword>
<dbReference type="InterPro" id="IPR028261">
    <property type="entry name" value="DPD_II"/>
</dbReference>
<evidence type="ECO:0000256" key="3">
    <source>
        <dbReference type="ARBA" id="ARBA00023164"/>
    </source>
</evidence>
<proteinExistence type="predicted"/>
<evidence type="ECO:0000259" key="5">
    <source>
        <dbReference type="Pfam" id="PF07992"/>
    </source>
</evidence>
<dbReference type="InterPro" id="IPR036188">
    <property type="entry name" value="FAD/NAD-bd_sf"/>
</dbReference>
<keyword evidence="1" id="KW-0028">Amino-acid biosynthesis</keyword>
<reference evidence="7 8" key="1">
    <citation type="journal article" date="2015" name="Proc. Natl. Acad. Sci. U.S.A.">
        <title>Expanded metabolic versatility of ubiquitous nitrite-oxidizing bacteria from the genus Nitrospira.</title>
        <authorList>
            <person name="Koch H."/>
            <person name="Lucker S."/>
            <person name="Albertsen M."/>
            <person name="Kitzinger K."/>
            <person name="Herbold C."/>
            <person name="Spieck E."/>
            <person name="Nielsen P.H."/>
            <person name="Wagner M."/>
            <person name="Daims H."/>
        </authorList>
    </citation>
    <scope>NUCLEOTIDE SEQUENCE [LARGE SCALE GENOMIC DNA]</scope>
    <source>
        <strain evidence="7 8">NSP M-1</strain>
    </source>
</reference>
<dbReference type="PANTHER" id="PTHR43100:SF1">
    <property type="entry name" value="GLUTAMATE SYNTHASE [NADPH] SMALL CHAIN"/>
    <property type="match status" value="1"/>
</dbReference>
<name>A0A0K2GGQ9_NITMO</name>
<dbReference type="Pfam" id="PF07992">
    <property type="entry name" value="Pyr_redox_2"/>
    <property type="match status" value="1"/>
</dbReference>
<accession>A0A0K2GGQ9</accession>
<keyword evidence="3" id="KW-0314">Glutamate biosynthesis</keyword>
<dbReference type="EMBL" id="CP011801">
    <property type="protein sequence ID" value="ALA60126.1"/>
    <property type="molecule type" value="Genomic_DNA"/>
</dbReference>
<dbReference type="PRINTS" id="PR00419">
    <property type="entry name" value="ADXRDTASE"/>
</dbReference>
<evidence type="ECO:0000313" key="7">
    <source>
        <dbReference type="EMBL" id="ALA60126.1"/>
    </source>
</evidence>
<feature type="domain" description="FAD/NAD(P)-binding" evidence="5">
    <location>
        <begin position="147"/>
        <end position="456"/>
    </location>
</feature>
<dbReference type="Gene3D" id="1.10.1060.10">
    <property type="entry name" value="Alpha-helical ferredoxin"/>
    <property type="match status" value="1"/>
</dbReference>
<dbReference type="Pfam" id="PF14691">
    <property type="entry name" value="Fer4_20"/>
    <property type="match status" value="1"/>
</dbReference>
<dbReference type="InterPro" id="IPR009051">
    <property type="entry name" value="Helical_ferredxn"/>
</dbReference>
<dbReference type="GO" id="GO:0004355">
    <property type="term" value="F:glutamate synthase (NADPH) activity"/>
    <property type="evidence" value="ECO:0007669"/>
    <property type="project" value="UniProtKB-EC"/>
</dbReference>
<dbReference type="PANTHER" id="PTHR43100">
    <property type="entry name" value="GLUTAMATE SYNTHASE [NADPH] SMALL CHAIN"/>
    <property type="match status" value="1"/>
</dbReference>
<dbReference type="Gene3D" id="3.50.50.60">
    <property type="entry name" value="FAD/NAD(P)-binding domain"/>
    <property type="match status" value="2"/>
</dbReference>
<dbReference type="InterPro" id="IPR023753">
    <property type="entry name" value="FAD/NAD-binding_dom"/>
</dbReference>